<dbReference type="RefSeq" id="WP_343759457.1">
    <property type="nucleotide sequence ID" value="NZ_BAAACG010000006.1"/>
</dbReference>
<protein>
    <recommendedName>
        <fullName evidence="3">ATP-grasp domain-containing protein</fullName>
    </recommendedName>
</protein>
<evidence type="ECO:0000313" key="1">
    <source>
        <dbReference type="EMBL" id="GAA0735801.1"/>
    </source>
</evidence>
<dbReference type="SUPFAM" id="SSF56059">
    <property type="entry name" value="Glutathione synthetase ATP-binding domain-like"/>
    <property type="match status" value="1"/>
</dbReference>
<dbReference type="EMBL" id="BAAACG010000006">
    <property type="protein sequence ID" value="GAA0735801.1"/>
    <property type="molecule type" value="Genomic_DNA"/>
</dbReference>
<accession>A0ABN1JCE3</accession>
<dbReference type="Gene3D" id="3.30.470.20">
    <property type="entry name" value="ATP-grasp fold, B domain"/>
    <property type="match status" value="1"/>
</dbReference>
<keyword evidence="2" id="KW-1185">Reference proteome</keyword>
<name>A0ABN1JCE3_9CLOT</name>
<dbReference type="Proteomes" id="UP001501510">
    <property type="component" value="Unassembled WGS sequence"/>
</dbReference>
<dbReference type="PANTHER" id="PTHR21621">
    <property type="entry name" value="RIBOSOMAL PROTEIN S6 MODIFICATION PROTEIN"/>
    <property type="match status" value="1"/>
</dbReference>
<gene>
    <name evidence="1" type="ORF">GCM10008906_09970</name>
</gene>
<evidence type="ECO:0000313" key="2">
    <source>
        <dbReference type="Proteomes" id="UP001501510"/>
    </source>
</evidence>
<evidence type="ECO:0008006" key="3">
    <source>
        <dbReference type="Google" id="ProtNLM"/>
    </source>
</evidence>
<comment type="caution">
    <text evidence="1">The sequence shown here is derived from an EMBL/GenBank/DDBJ whole genome shotgun (WGS) entry which is preliminary data.</text>
</comment>
<dbReference type="PANTHER" id="PTHR21621:SF0">
    <property type="entry name" value="BETA-CITRYLGLUTAMATE SYNTHASE B-RELATED"/>
    <property type="match status" value="1"/>
</dbReference>
<reference evidence="1 2" key="1">
    <citation type="journal article" date="2019" name="Int. J. Syst. Evol. Microbiol.">
        <title>The Global Catalogue of Microorganisms (GCM) 10K type strain sequencing project: providing services to taxonomists for standard genome sequencing and annotation.</title>
        <authorList>
            <consortium name="The Broad Institute Genomics Platform"/>
            <consortium name="The Broad Institute Genome Sequencing Center for Infectious Disease"/>
            <person name="Wu L."/>
            <person name="Ma J."/>
        </authorList>
    </citation>
    <scope>NUCLEOTIDE SEQUENCE [LARGE SCALE GENOMIC DNA]</scope>
    <source>
        <strain evidence="1 2">JCM 1407</strain>
    </source>
</reference>
<sequence>MNKVDYLVIADSKDFTSDYITIELNKRNKNYLRINRDNFNSYEIEWDVLNEVLKIGIQDTIYVINKDLKGVYYRAPVYIRYYSQSNYEEQLYKSQWMAFVKNIICFENAKWINNPVDTYKAENKMLQLKYAKELGFLVPKTVVINSSSPLINEEKLYAVKSIDTLFLRNGEEECFLYTNTLSGENINNAELRLAPLTIQELITPKIDLRITVIENNVYSVKIIKNDNGIKDDWRKEKEDVKFIPINIPKEIENKCIKLIQKLGLKYGAIDMAICNNNYYFIEINPTGEWAWLVETAKLPIYKSIVNVLTE</sequence>
<organism evidence="1 2">
    <name type="scientific">Clostridium oceanicum</name>
    <dbReference type="NCBI Taxonomy" id="1543"/>
    <lineage>
        <taxon>Bacteria</taxon>
        <taxon>Bacillati</taxon>
        <taxon>Bacillota</taxon>
        <taxon>Clostridia</taxon>
        <taxon>Eubacteriales</taxon>
        <taxon>Clostridiaceae</taxon>
        <taxon>Clostridium</taxon>
    </lineage>
</organism>
<proteinExistence type="predicted"/>